<evidence type="ECO:0000256" key="1">
    <source>
        <dbReference type="ARBA" id="ARBA00010457"/>
    </source>
</evidence>
<name>A0A238X202_9PSEU</name>
<evidence type="ECO:0000313" key="4">
    <source>
        <dbReference type="EMBL" id="SNR52464.1"/>
    </source>
</evidence>
<protein>
    <submittedName>
        <fullName evidence="4">Superoxide dismutase, Cu-Zn family</fullName>
    </submittedName>
</protein>
<evidence type="ECO:0000259" key="3">
    <source>
        <dbReference type="Pfam" id="PF00080"/>
    </source>
</evidence>
<organism evidence="4 5">
    <name type="scientific">Haloechinothrix alba</name>
    <dbReference type="NCBI Taxonomy" id="664784"/>
    <lineage>
        <taxon>Bacteria</taxon>
        <taxon>Bacillati</taxon>
        <taxon>Actinomycetota</taxon>
        <taxon>Actinomycetes</taxon>
        <taxon>Pseudonocardiales</taxon>
        <taxon>Pseudonocardiaceae</taxon>
        <taxon>Haloechinothrix</taxon>
    </lineage>
</organism>
<dbReference type="AlphaFoldDB" id="A0A238X202"/>
<dbReference type="Pfam" id="PF00080">
    <property type="entry name" value="Sod_Cu"/>
    <property type="match status" value="1"/>
</dbReference>
<evidence type="ECO:0000313" key="5">
    <source>
        <dbReference type="Proteomes" id="UP000198348"/>
    </source>
</evidence>
<gene>
    <name evidence="4" type="ORF">SAMN06265360_108166</name>
</gene>
<accession>A0A238X202</accession>
<dbReference type="GO" id="GO:0006801">
    <property type="term" value="P:superoxide metabolic process"/>
    <property type="evidence" value="ECO:0007669"/>
    <property type="project" value="InterPro"/>
</dbReference>
<dbReference type="Gene3D" id="2.60.40.200">
    <property type="entry name" value="Superoxide dismutase, copper/zinc binding domain"/>
    <property type="match status" value="1"/>
</dbReference>
<comment type="similarity">
    <text evidence="1">Belongs to the Cu-Zn superoxide dismutase family.</text>
</comment>
<dbReference type="InterPro" id="IPR036423">
    <property type="entry name" value="SOD-like_Cu/Zn_dom_sf"/>
</dbReference>
<dbReference type="SUPFAM" id="SSF49329">
    <property type="entry name" value="Cu,Zn superoxide dismutase-like"/>
    <property type="match status" value="1"/>
</dbReference>
<proteinExistence type="inferred from homology"/>
<evidence type="ECO:0000256" key="2">
    <source>
        <dbReference type="SAM" id="MobiDB-lite"/>
    </source>
</evidence>
<keyword evidence="5" id="KW-1185">Reference proteome</keyword>
<feature type="region of interest" description="Disordered" evidence="2">
    <location>
        <begin position="84"/>
        <end position="117"/>
    </location>
</feature>
<dbReference type="EMBL" id="FZNW01000008">
    <property type="protein sequence ID" value="SNR52464.1"/>
    <property type="molecule type" value="Genomic_DNA"/>
</dbReference>
<dbReference type="GO" id="GO:0046872">
    <property type="term" value="F:metal ion binding"/>
    <property type="evidence" value="ECO:0007669"/>
    <property type="project" value="InterPro"/>
</dbReference>
<feature type="region of interest" description="Disordered" evidence="2">
    <location>
        <begin position="1"/>
        <end position="30"/>
    </location>
</feature>
<dbReference type="OrthoDB" id="3297424at2"/>
<reference evidence="4 5" key="1">
    <citation type="submission" date="2017-06" db="EMBL/GenBank/DDBJ databases">
        <authorList>
            <person name="Kim H.J."/>
            <person name="Triplett B.A."/>
        </authorList>
    </citation>
    <scope>NUCLEOTIDE SEQUENCE [LARGE SCALE GENOMIC DNA]</scope>
    <source>
        <strain evidence="4 5">DSM 45207</strain>
    </source>
</reference>
<dbReference type="Proteomes" id="UP000198348">
    <property type="component" value="Unassembled WGS sequence"/>
</dbReference>
<feature type="region of interest" description="Disordered" evidence="2">
    <location>
        <begin position="43"/>
        <end position="65"/>
    </location>
</feature>
<dbReference type="InterPro" id="IPR001424">
    <property type="entry name" value="SOD_Cu_Zn_dom"/>
</dbReference>
<sequence>MAGCADNGNGDEEAGTGNPNGSEAEAVSHSGVLAAVESADDAYTYDTELAPEGAELGVEVDEGDTTSVTLSVRGLVPDRAYAAHAHSEPCGADGSDAGPHFQHEVDPNQPSTDPDYANPDNEIWLDFATDGAGDAEVTAEVPFGFAERAPASVVVHAEAETATEEGEAGAAGDRLACLTAPFDSSGQ</sequence>
<feature type="domain" description="Superoxide dismutase copper/zinc binding" evidence="3">
    <location>
        <begin position="63"/>
        <end position="177"/>
    </location>
</feature>